<evidence type="ECO:0000313" key="2">
    <source>
        <dbReference type="EMBL" id="AOY87535.1"/>
    </source>
</evidence>
<dbReference type="KEGG" id="msq:BKP64_04750"/>
<feature type="transmembrane region" description="Helical" evidence="1">
    <location>
        <begin position="38"/>
        <end position="56"/>
    </location>
</feature>
<organism evidence="2 3">
    <name type="scientific">Marinobacter salinus</name>
    <dbReference type="NCBI Taxonomy" id="1874317"/>
    <lineage>
        <taxon>Bacteria</taxon>
        <taxon>Pseudomonadati</taxon>
        <taxon>Pseudomonadota</taxon>
        <taxon>Gammaproteobacteria</taxon>
        <taxon>Pseudomonadales</taxon>
        <taxon>Marinobacteraceae</taxon>
        <taxon>Marinobacter</taxon>
    </lineage>
</organism>
<dbReference type="Proteomes" id="UP000177445">
    <property type="component" value="Chromosome"/>
</dbReference>
<accession>A0A1D9GJ73</accession>
<keyword evidence="1" id="KW-0812">Transmembrane</keyword>
<keyword evidence="1" id="KW-1133">Transmembrane helix</keyword>
<gene>
    <name evidence="2" type="ORF">BKP64_04750</name>
</gene>
<evidence type="ECO:0000256" key="1">
    <source>
        <dbReference type="SAM" id="Phobius"/>
    </source>
</evidence>
<protein>
    <submittedName>
        <fullName evidence="2">Uncharacterized protein</fullName>
    </submittedName>
</protein>
<keyword evidence="1" id="KW-0472">Membrane</keyword>
<reference evidence="2 3" key="1">
    <citation type="submission" date="2016-10" db="EMBL/GenBank/DDBJ databases">
        <title>Marinobacter salinus sp. nov., a moderately halophilic bacterium isolated from a tidal flat environment.</title>
        <authorList>
            <person name="Park S.-J."/>
        </authorList>
    </citation>
    <scope>NUCLEOTIDE SEQUENCE [LARGE SCALE GENOMIC DNA]</scope>
    <source>
        <strain evidence="2 3">Hb8</strain>
    </source>
</reference>
<proteinExistence type="predicted"/>
<feature type="transmembrane region" description="Helical" evidence="1">
    <location>
        <begin position="87"/>
        <end position="107"/>
    </location>
</feature>
<dbReference type="AlphaFoldDB" id="A0A1D9GJ73"/>
<dbReference type="EMBL" id="CP017715">
    <property type="protein sequence ID" value="AOY87535.1"/>
    <property type="molecule type" value="Genomic_DNA"/>
</dbReference>
<evidence type="ECO:0000313" key="3">
    <source>
        <dbReference type="Proteomes" id="UP000177445"/>
    </source>
</evidence>
<feature type="transmembrane region" description="Helical" evidence="1">
    <location>
        <begin position="6"/>
        <end position="26"/>
    </location>
</feature>
<dbReference type="RefSeq" id="WP_070966664.1">
    <property type="nucleotide sequence ID" value="NZ_CP017715.1"/>
</dbReference>
<name>A0A1D9GJ73_9GAMM</name>
<dbReference type="OrthoDB" id="6371116at2"/>
<sequence length="114" mass="12959">MIDTDAQTAYSIFWAAYAIAFVVFFYMMKRLFHFLPLYGLRTLLLAALVALLLTPVESPDLAGWWIPAWLYGGYELILGEADAAGRALFNLGIAGLVMLLVWILDLVRYRLVRR</sequence>
<keyword evidence="3" id="KW-1185">Reference proteome</keyword>
<dbReference type="STRING" id="1874317.BKP64_04750"/>